<dbReference type="PANTHER" id="PTHR10264:SF19">
    <property type="entry name" value="AT06885P-RELATED"/>
    <property type="match status" value="1"/>
</dbReference>
<evidence type="ECO:0000259" key="4">
    <source>
        <dbReference type="SMART" id="SM00244"/>
    </source>
</evidence>
<dbReference type="PANTHER" id="PTHR10264">
    <property type="entry name" value="BAND 7 PROTEIN-RELATED"/>
    <property type="match status" value="1"/>
</dbReference>
<dbReference type="InterPro" id="IPR036013">
    <property type="entry name" value="Band_7/SPFH_dom_sf"/>
</dbReference>
<evidence type="ECO:0000256" key="3">
    <source>
        <dbReference type="SAM" id="Phobius"/>
    </source>
</evidence>
<feature type="transmembrane region" description="Helical" evidence="3">
    <location>
        <begin position="35"/>
        <end position="54"/>
    </location>
</feature>
<keyword evidence="3" id="KW-0472">Membrane</keyword>
<dbReference type="SMART" id="SM00244">
    <property type="entry name" value="PHB"/>
    <property type="match status" value="1"/>
</dbReference>
<name>K6XFI4_9ALTE</name>
<dbReference type="EMBL" id="BAEO01000030">
    <property type="protein sequence ID" value="GAC19394.1"/>
    <property type="molecule type" value="Genomic_DNA"/>
</dbReference>
<sequence length="300" mass="33342">MDTMTKKHVALIILLLVKIASPLAFYFALINAEQATSIFCSALIISFLILSIRISDQWEKAVVLRLGKYVGLKGPGLFFLIPFVDRVDQFVDQRIRVTDISADQTLSKDTVPVNVDAVIYWTVWDVEKAALEVENYRDAIAFIAQTSLRDTIGTHELSDLLQNREKIAQDLQENLDKNTNPWGITVQTVGIKDIIIPPALSDAMSKQAQAERERQARVTLSTAELEIAEKFEEASLRYKNNPVALQLRGMNMLFEGLKEKGSLIIVPSSALDSMNLGAIGGITGLAQHAQKNNEQNSKTE</sequence>
<dbReference type="SUPFAM" id="SSF117892">
    <property type="entry name" value="Band 7/SPFH domain"/>
    <property type="match status" value="1"/>
</dbReference>
<protein>
    <recommendedName>
        <fullName evidence="4">Band 7 domain-containing protein</fullName>
    </recommendedName>
</protein>
<comment type="similarity">
    <text evidence="2">Belongs to the band 7/mec-2 family.</text>
</comment>
<dbReference type="InterPro" id="IPR001972">
    <property type="entry name" value="Stomatin_HflK_fam"/>
</dbReference>
<keyword evidence="6" id="KW-1185">Reference proteome</keyword>
<feature type="transmembrane region" description="Helical" evidence="3">
    <location>
        <begin position="66"/>
        <end position="84"/>
    </location>
</feature>
<evidence type="ECO:0000256" key="2">
    <source>
        <dbReference type="ARBA" id="ARBA00008164"/>
    </source>
</evidence>
<evidence type="ECO:0000256" key="1">
    <source>
        <dbReference type="ARBA" id="ARBA00004167"/>
    </source>
</evidence>
<dbReference type="Gene3D" id="6.10.250.2090">
    <property type="match status" value="1"/>
</dbReference>
<dbReference type="PRINTS" id="PR00721">
    <property type="entry name" value="STOMATIN"/>
</dbReference>
<evidence type="ECO:0000313" key="6">
    <source>
        <dbReference type="Proteomes" id="UP000006327"/>
    </source>
</evidence>
<dbReference type="Pfam" id="PF01145">
    <property type="entry name" value="Band_7"/>
    <property type="match status" value="1"/>
</dbReference>
<feature type="domain" description="Band 7" evidence="4">
    <location>
        <begin position="50"/>
        <end position="208"/>
    </location>
</feature>
<keyword evidence="3" id="KW-1133">Transmembrane helix</keyword>
<dbReference type="eggNOG" id="COG0330">
    <property type="taxonomic scope" value="Bacteria"/>
</dbReference>
<dbReference type="GO" id="GO:0005886">
    <property type="term" value="C:plasma membrane"/>
    <property type="evidence" value="ECO:0007669"/>
    <property type="project" value="InterPro"/>
</dbReference>
<reference evidence="5 6" key="1">
    <citation type="journal article" date="2017" name="Antonie Van Leeuwenhoek">
        <title>Rhizobium rhizosphaerae sp. nov., a novel species isolated from rice rhizosphere.</title>
        <authorList>
            <person name="Zhao J.J."/>
            <person name="Zhang J."/>
            <person name="Zhang R.J."/>
            <person name="Zhang C.W."/>
            <person name="Yin H.Q."/>
            <person name="Zhang X.X."/>
        </authorList>
    </citation>
    <scope>NUCLEOTIDE SEQUENCE [LARGE SCALE GENOMIC DNA]</scope>
    <source>
        <strain evidence="5 6">BSs20135</strain>
    </source>
</reference>
<dbReference type="GO" id="GO:0098552">
    <property type="term" value="C:side of membrane"/>
    <property type="evidence" value="ECO:0007669"/>
    <property type="project" value="UniProtKB-ARBA"/>
</dbReference>
<gene>
    <name evidence="5" type="ORF">GARC_2428</name>
</gene>
<accession>K6XFI4</accession>
<evidence type="ECO:0000313" key="5">
    <source>
        <dbReference type="EMBL" id="GAC19394.1"/>
    </source>
</evidence>
<dbReference type="AlphaFoldDB" id="K6XFI4"/>
<keyword evidence="3" id="KW-0812">Transmembrane</keyword>
<dbReference type="STRING" id="493475.GARC_2428"/>
<dbReference type="CDD" id="cd13775">
    <property type="entry name" value="SPFH_eoslipins_u3"/>
    <property type="match status" value="1"/>
</dbReference>
<proteinExistence type="inferred from homology"/>
<comment type="subcellular location">
    <subcellularLocation>
        <location evidence="1">Membrane</location>
        <topology evidence="1">Single-pass membrane protein</topology>
    </subcellularLocation>
</comment>
<feature type="transmembrane region" description="Helical" evidence="3">
    <location>
        <begin position="9"/>
        <end position="29"/>
    </location>
</feature>
<dbReference type="Proteomes" id="UP000006327">
    <property type="component" value="Unassembled WGS sequence"/>
</dbReference>
<comment type="caution">
    <text evidence="5">The sequence shown here is derived from an EMBL/GenBank/DDBJ whole genome shotgun (WGS) entry which is preliminary data.</text>
</comment>
<dbReference type="FunFam" id="3.30.479.30:FF:000004">
    <property type="entry name" value="Putative membrane protease family, stomatin"/>
    <property type="match status" value="1"/>
</dbReference>
<dbReference type="InterPro" id="IPR043202">
    <property type="entry name" value="Band-7_stomatin-like"/>
</dbReference>
<organism evidence="5 6">
    <name type="scientific">Paraglaciecola arctica BSs20135</name>
    <dbReference type="NCBI Taxonomy" id="493475"/>
    <lineage>
        <taxon>Bacteria</taxon>
        <taxon>Pseudomonadati</taxon>
        <taxon>Pseudomonadota</taxon>
        <taxon>Gammaproteobacteria</taxon>
        <taxon>Alteromonadales</taxon>
        <taxon>Alteromonadaceae</taxon>
        <taxon>Paraglaciecola</taxon>
    </lineage>
</organism>
<dbReference type="InterPro" id="IPR001107">
    <property type="entry name" value="Band_7"/>
</dbReference>
<dbReference type="Gene3D" id="3.30.479.30">
    <property type="entry name" value="Band 7 domain"/>
    <property type="match status" value="1"/>
</dbReference>